<name>A0A8J9S320_PHATR</name>
<dbReference type="InterPro" id="IPR018253">
    <property type="entry name" value="DnaJ_domain_CS"/>
</dbReference>
<dbReference type="GO" id="GO:0005737">
    <property type="term" value="C:cytoplasm"/>
    <property type="evidence" value="ECO:0007669"/>
    <property type="project" value="TreeGrafter"/>
</dbReference>
<dbReference type="SUPFAM" id="SSF46565">
    <property type="entry name" value="Chaperone J-domain"/>
    <property type="match status" value="1"/>
</dbReference>
<keyword evidence="1" id="KW-0862">Zinc</keyword>
<dbReference type="Gene3D" id="1.10.287.110">
    <property type="entry name" value="DnaJ domain"/>
    <property type="match status" value="1"/>
</dbReference>
<dbReference type="InterPro" id="IPR001623">
    <property type="entry name" value="DnaJ_domain"/>
</dbReference>
<dbReference type="Gene3D" id="3.30.160.60">
    <property type="entry name" value="Classic Zinc Finger"/>
    <property type="match status" value="1"/>
</dbReference>
<dbReference type="EMBL" id="OU594954">
    <property type="protein sequence ID" value="CAG9280364.1"/>
    <property type="molecule type" value="Genomic_DNA"/>
</dbReference>
<dbReference type="InterPro" id="IPR036236">
    <property type="entry name" value="Znf_C2H2_sf"/>
</dbReference>
<dbReference type="PROSITE" id="PS50157">
    <property type="entry name" value="ZINC_FINGER_C2H2_2"/>
    <property type="match status" value="1"/>
</dbReference>
<dbReference type="Proteomes" id="UP000836788">
    <property type="component" value="Chromosome 13"/>
</dbReference>
<evidence type="ECO:0000259" key="3">
    <source>
        <dbReference type="PROSITE" id="PS50076"/>
    </source>
</evidence>
<feature type="compositionally biased region" description="Basic and acidic residues" evidence="2">
    <location>
        <begin position="235"/>
        <end position="275"/>
    </location>
</feature>
<dbReference type="SMART" id="SM00271">
    <property type="entry name" value="DnaJ"/>
    <property type="match status" value="1"/>
</dbReference>
<keyword evidence="1" id="KW-0479">Metal-binding</keyword>
<dbReference type="InterPro" id="IPR036869">
    <property type="entry name" value="J_dom_sf"/>
</dbReference>
<dbReference type="PROSITE" id="PS00636">
    <property type="entry name" value="DNAJ_1"/>
    <property type="match status" value="1"/>
</dbReference>
<sequence length="455" mass="52284">MASGGKSSIVCHYEVLGIDQNADFETIKKSHRKLALKLHPDKNLNDETTAEKFRIVQQAYECLSDPAERKWYDKHRDAILKGWSAASGSDDVHIVFDVVPFMYAGCYKGYSDKDGDFFDVYGTAFQQILDGELAAVAEAENDHVFVSSLPRDFGTLRSSWGDVSAFYQSWESFTSSLSFAWADPYGPFDVKEAPSRWVRRKMEEGNKKARKAAKRERNEDILALVSFVKKRDPRVKARKEQIEREKAAKENQKKEEASRKKEEARELRDQWRQEAEDAMAEAEQMDRLAGRVRLADLEDDYDYGGSKKGKKKKGKQKGGKEKEGSYNEKCGKKRDTDDEVENLGSNLETTLKVDGEIDNHAPLDEDQGIDSECEGIEHFIKEDDLDKLRGESESDIDSESESEDEPDFWRCECCRKDFQSEAQMQNHMRSKKHKEAYKKYEMRLAKLGQELFDEL</sequence>
<dbReference type="InterPro" id="IPR054076">
    <property type="entry name" value="ZUO1-like_ZHD"/>
</dbReference>
<feature type="region of interest" description="Disordered" evidence="2">
    <location>
        <begin position="235"/>
        <end position="283"/>
    </location>
</feature>
<evidence type="ECO:0000256" key="2">
    <source>
        <dbReference type="SAM" id="MobiDB-lite"/>
    </source>
</evidence>
<dbReference type="PANTHER" id="PTHR44029:SF1">
    <property type="entry name" value="DNAJ HOMOLOG SUBFAMILY C MEMBER 21"/>
    <property type="match status" value="1"/>
</dbReference>
<dbReference type="SUPFAM" id="SSF57667">
    <property type="entry name" value="beta-beta-alpha zinc fingers"/>
    <property type="match status" value="1"/>
</dbReference>
<dbReference type="GO" id="GO:0008270">
    <property type="term" value="F:zinc ion binding"/>
    <property type="evidence" value="ECO:0007669"/>
    <property type="project" value="UniProtKB-KW"/>
</dbReference>
<gene>
    <name evidence="5" type="ORF">PTTT1_LOCUS13061</name>
</gene>
<feature type="compositionally biased region" description="Basic and acidic residues" evidence="2">
    <location>
        <begin position="351"/>
        <end position="363"/>
    </location>
</feature>
<dbReference type="PROSITE" id="PS00028">
    <property type="entry name" value="ZINC_FINGER_C2H2_1"/>
    <property type="match status" value="1"/>
</dbReference>
<feature type="compositionally biased region" description="Basic and acidic residues" evidence="2">
    <location>
        <begin position="375"/>
        <end position="392"/>
    </location>
</feature>
<feature type="compositionally biased region" description="Basic residues" evidence="2">
    <location>
        <begin position="307"/>
        <end position="317"/>
    </location>
</feature>
<feature type="domain" description="C2H2-type" evidence="4">
    <location>
        <begin position="409"/>
        <end position="438"/>
    </location>
</feature>
<evidence type="ECO:0000313" key="5">
    <source>
        <dbReference type="EMBL" id="CAG9280364.1"/>
    </source>
</evidence>
<evidence type="ECO:0000259" key="4">
    <source>
        <dbReference type="PROSITE" id="PS50157"/>
    </source>
</evidence>
<dbReference type="AlphaFoldDB" id="A0A8J9S320"/>
<dbReference type="PANTHER" id="PTHR44029">
    <property type="entry name" value="DNAJ HOMOLOG SUBFAMILY C MEMBER 21"/>
    <property type="match status" value="1"/>
</dbReference>
<feature type="compositionally biased region" description="Acidic residues" evidence="2">
    <location>
        <begin position="393"/>
        <end position="405"/>
    </location>
</feature>
<dbReference type="InterPro" id="IPR013087">
    <property type="entry name" value="Znf_C2H2_type"/>
</dbReference>
<dbReference type="InterPro" id="IPR051964">
    <property type="entry name" value="Chaperone_stress_response"/>
</dbReference>
<dbReference type="Pfam" id="PF21884">
    <property type="entry name" value="ZUO1-like_ZHD"/>
    <property type="match status" value="1"/>
</dbReference>
<accession>A0A8J9S320</accession>
<dbReference type="Pfam" id="PF12874">
    <property type="entry name" value="zf-met"/>
    <property type="match status" value="1"/>
</dbReference>
<dbReference type="CDD" id="cd06257">
    <property type="entry name" value="DnaJ"/>
    <property type="match status" value="1"/>
</dbReference>
<feature type="compositionally biased region" description="Basic and acidic residues" evidence="2">
    <location>
        <begin position="318"/>
        <end position="336"/>
    </location>
</feature>
<organism evidence="5">
    <name type="scientific">Phaeodactylum tricornutum</name>
    <name type="common">Diatom</name>
    <dbReference type="NCBI Taxonomy" id="2850"/>
    <lineage>
        <taxon>Eukaryota</taxon>
        <taxon>Sar</taxon>
        <taxon>Stramenopiles</taxon>
        <taxon>Ochrophyta</taxon>
        <taxon>Bacillariophyta</taxon>
        <taxon>Bacillariophyceae</taxon>
        <taxon>Bacillariophycidae</taxon>
        <taxon>Naviculales</taxon>
        <taxon>Phaeodactylaceae</taxon>
        <taxon>Phaeodactylum</taxon>
    </lineage>
</organism>
<feature type="compositionally biased region" description="Acidic residues" evidence="2">
    <location>
        <begin position="364"/>
        <end position="374"/>
    </location>
</feature>
<dbReference type="PROSITE" id="PS50076">
    <property type="entry name" value="DNAJ_2"/>
    <property type="match status" value="1"/>
</dbReference>
<reference evidence="5" key="1">
    <citation type="submission" date="2022-02" db="EMBL/GenBank/DDBJ databases">
        <authorList>
            <person name="Giguere J D."/>
        </authorList>
    </citation>
    <scope>NUCLEOTIDE SEQUENCE</scope>
    <source>
        <strain evidence="5">CCAP 1055/1</strain>
    </source>
</reference>
<feature type="region of interest" description="Disordered" evidence="2">
    <location>
        <begin position="299"/>
        <end position="405"/>
    </location>
</feature>
<dbReference type="Pfam" id="PF00226">
    <property type="entry name" value="DnaJ"/>
    <property type="match status" value="1"/>
</dbReference>
<protein>
    <submittedName>
        <fullName evidence="5">Uncharacterized protein</fullName>
    </submittedName>
</protein>
<proteinExistence type="predicted"/>
<keyword evidence="1" id="KW-0863">Zinc-finger</keyword>
<dbReference type="PRINTS" id="PR00625">
    <property type="entry name" value="JDOMAIN"/>
</dbReference>
<evidence type="ECO:0000256" key="1">
    <source>
        <dbReference type="PROSITE-ProRule" id="PRU00042"/>
    </source>
</evidence>
<feature type="domain" description="J" evidence="3">
    <location>
        <begin position="11"/>
        <end position="76"/>
    </location>
</feature>